<keyword evidence="1" id="KW-1133">Transmembrane helix</keyword>
<keyword evidence="1" id="KW-0812">Transmembrane</keyword>
<dbReference type="Proteomes" id="UP000178880">
    <property type="component" value="Unassembled WGS sequence"/>
</dbReference>
<keyword evidence="1" id="KW-0472">Membrane</keyword>
<evidence type="ECO:0000313" key="3">
    <source>
        <dbReference type="Proteomes" id="UP000178880"/>
    </source>
</evidence>
<evidence type="ECO:0000313" key="2">
    <source>
        <dbReference type="EMBL" id="OGY99515.1"/>
    </source>
</evidence>
<organism evidence="2 3">
    <name type="scientific">Candidatus Liptonbacteria bacterium RIFCSPLOWO2_01_FULL_52_25</name>
    <dbReference type="NCBI Taxonomy" id="1798650"/>
    <lineage>
        <taxon>Bacteria</taxon>
        <taxon>Candidatus Liptoniibacteriota</taxon>
    </lineage>
</organism>
<dbReference type="AlphaFoldDB" id="A0A1G2CDQ9"/>
<proteinExistence type="predicted"/>
<gene>
    <name evidence="2" type="ORF">A2945_01505</name>
</gene>
<sequence>MLNAVIATFSVIGAITTLVGLYELYEKYKRWKLGRAELQRKVSLLKSSDYFIAQIIHLGGEFSTTRSLIVYSNESGGYYFNPPKDFVNIFFNRGGDSTVVTPTELSREQGYVIDSVAGPNRKFEKTGHHDICHLPQRTLKNEHFVKFIKKID</sequence>
<accession>A0A1G2CDQ9</accession>
<evidence type="ECO:0000256" key="1">
    <source>
        <dbReference type="SAM" id="Phobius"/>
    </source>
</evidence>
<feature type="transmembrane region" description="Helical" evidence="1">
    <location>
        <begin position="6"/>
        <end position="25"/>
    </location>
</feature>
<reference evidence="2 3" key="1">
    <citation type="journal article" date="2016" name="Nat. Commun.">
        <title>Thousands of microbial genomes shed light on interconnected biogeochemical processes in an aquifer system.</title>
        <authorList>
            <person name="Anantharaman K."/>
            <person name="Brown C.T."/>
            <person name="Hug L.A."/>
            <person name="Sharon I."/>
            <person name="Castelle C.J."/>
            <person name="Probst A.J."/>
            <person name="Thomas B.C."/>
            <person name="Singh A."/>
            <person name="Wilkins M.J."/>
            <person name="Karaoz U."/>
            <person name="Brodie E.L."/>
            <person name="Williams K.H."/>
            <person name="Hubbard S.S."/>
            <person name="Banfield J.F."/>
        </authorList>
    </citation>
    <scope>NUCLEOTIDE SEQUENCE [LARGE SCALE GENOMIC DNA]</scope>
</reference>
<protein>
    <submittedName>
        <fullName evidence="2">Uncharacterized protein</fullName>
    </submittedName>
</protein>
<dbReference type="STRING" id="1798650.A2945_01505"/>
<name>A0A1G2CDQ9_9BACT</name>
<comment type="caution">
    <text evidence="2">The sequence shown here is derived from an EMBL/GenBank/DDBJ whole genome shotgun (WGS) entry which is preliminary data.</text>
</comment>
<dbReference type="EMBL" id="MHLA01000015">
    <property type="protein sequence ID" value="OGY99515.1"/>
    <property type="molecule type" value="Genomic_DNA"/>
</dbReference>